<feature type="compositionally biased region" description="Polar residues" evidence="1">
    <location>
        <begin position="424"/>
        <end position="435"/>
    </location>
</feature>
<dbReference type="PROSITE" id="PS50004">
    <property type="entry name" value="C2"/>
    <property type="match status" value="1"/>
</dbReference>
<sequence>MVKKHHQHKQNFLITTLPPCVFNRTTRQCSLPFPSPPSSILSPRADGSTTQTPTVAASSTAASSCISDPPLPPTPLQLLDVSLISAQDLSPVCKSMRTYAVAWINPNRKLTTRTDQQGHTHPTWNEKFSFRVDTKSLISENSAMTVEIYTVSWFRDVLVGTVRVLISDLLAPPSGIPLQNLPRSTRFIALQVRRPSGAPQGILNMGVSLLDTTMRSMPLNPITDNFHDEIQKKTGAISLQQPQYDEYGEDDKKELERKIQLWRSLSVGSEMNNEDFALKSGSVIDGSIINGSVCKSSMVNGSELCSDVGPSASIVAAELAKQLQPPLPVKPANQVRFDRNDDTSSSILEELTIEEAKAKGYRTRTSRERWRREVSDGHTDLESCDDDSQLSMSKRHSRRNSDGGLFSCLVYGIEFTIVCGASKHPSSGNKPSNSTSRRKNKPSPDANSTN</sequence>
<dbReference type="PANTHER" id="PTHR32246:SF103">
    <property type="entry name" value="CALCIUM-DEPENDENT LIPID-BINDING (CALB DOMAIN) FAMILY PROTEIN"/>
    <property type="match status" value="1"/>
</dbReference>
<organism evidence="3">
    <name type="scientific">Sesamum calycinum</name>
    <dbReference type="NCBI Taxonomy" id="2727403"/>
    <lineage>
        <taxon>Eukaryota</taxon>
        <taxon>Viridiplantae</taxon>
        <taxon>Streptophyta</taxon>
        <taxon>Embryophyta</taxon>
        <taxon>Tracheophyta</taxon>
        <taxon>Spermatophyta</taxon>
        <taxon>Magnoliopsida</taxon>
        <taxon>eudicotyledons</taxon>
        <taxon>Gunneridae</taxon>
        <taxon>Pentapetalae</taxon>
        <taxon>asterids</taxon>
        <taxon>lamiids</taxon>
        <taxon>Lamiales</taxon>
        <taxon>Pedaliaceae</taxon>
        <taxon>Sesamum</taxon>
    </lineage>
</organism>
<feature type="region of interest" description="Disordered" evidence="1">
    <location>
        <begin position="33"/>
        <end position="56"/>
    </location>
</feature>
<feature type="compositionally biased region" description="Low complexity" evidence="1">
    <location>
        <begin position="38"/>
        <end position="56"/>
    </location>
</feature>
<dbReference type="InterPro" id="IPR044750">
    <property type="entry name" value="C2_SRC2/BAP"/>
</dbReference>
<evidence type="ECO:0000313" key="3">
    <source>
        <dbReference type="EMBL" id="KAL0322425.1"/>
    </source>
</evidence>
<feature type="region of interest" description="Disordered" evidence="1">
    <location>
        <begin position="373"/>
        <end position="399"/>
    </location>
</feature>
<dbReference type="AlphaFoldDB" id="A0AAW2LTH8"/>
<dbReference type="PANTHER" id="PTHR32246">
    <property type="entry name" value="INGRESSION PROTEIN FIC1"/>
    <property type="match status" value="1"/>
</dbReference>
<evidence type="ECO:0000256" key="1">
    <source>
        <dbReference type="SAM" id="MobiDB-lite"/>
    </source>
</evidence>
<reference evidence="3" key="1">
    <citation type="submission" date="2020-06" db="EMBL/GenBank/DDBJ databases">
        <authorList>
            <person name="Li T."/>
            <person name="Hu X."/>
            <person name="Zhang T."/>
            <person name="Song X."/>
            <person name="Zhang H."/>
            <person name="Dai N."/>
            <person name="Sheng W."/>
            <person name="Hou X."/>
            <person name="Wei L."/>
        </authorList>
    </citation>
    <scope>NUCLEOTIDE SEQUENCE</scope>
    <source>
        <strain evidence="3">KEN8</strain>
        <tissue evidence="3">Leaf</tissue>
    </source>
</reference>
<feature type="region of interest" description="Disordered" evidence="1">
    <location>
        <begin position="421"/>
        <end position="450"/>
    </location>
</feature>
<reference evidence="3" key="2">
    <citation type="journal article" date="2024" name="Plant">
        <title>Genomic evolution and insights into agronomic trait innovations of Sesamum species.</title>
        <authorList>
            <person name="Miao H."/>
            <person name="Wang L."/>
            <person name="Qu L."/>
            <person name="Liu H."/>
            <person name="Sun Y."/>
            <person name="Le M."/>
            <person name="Wang Q."/>
            <person name="Wei S."/>
            <person name="Zheng Y."/>
            <person name="Lin W."/>
            <person name="Duan Y."/>
            <person name="Cao H."/>
            <person name="Xiong S."/>
            <person name="Wang X."/>
            <person name="Wei L."/>
            <person name="Li C."/>
            <person name="Ma Q."/>
            <person name="Ju M."/>
            <person name="Zhao R."/>
            <person name="Li G."/>
            <person name="Mu C."/>
            <person name="Tian Q."/>
            <person name="Mei H."/>
            <person name="Zhang T."/>
            <person name="Gao T."/>
            <person name="Zhang H."/>
        </authorList>
    </citation>
    <scope>NUCLEOTIDE SEQUENCE</scope>
    <source>
        <strain evidence="3">KEN8</strain>
    </source>
</reference>
<dbReference type="Pfam" id="PF00168">
    <property type="entry name" value="C2"/>
    <property type="match status" value="1"/>
</dbReference>
<protein>
    <recommendedName>
        <fullName evidence="2">C2 domain-containing protein</fullName>
    </recommendedName>
</protein>
<proteinExistence type="predicted"/>
<dbReference type="EMBL" id="JACGWM010000016">
    <property type="protein sequence ID" value="KAL0322425.1"/>
    <property type="molecule type" value="Genomic_DNA"/>
</dbReference>
<dbReference type="InterPro" id="IPR035892">
    <property type="entry name" value="C2_domain_sf"/>
</dbReference>
<evidence type="ECO:0000259" key="2">
    <source>
        <dbReference type="PROSITE" id="PS50004"/>
    </source>
</evidence>
<accession>A0AAW2LTH8</accession>
<dbReference type="SUPFAM" id="SSF49562">
    <property type="entry name" value="C2 domain (Calcium/lipid-binding domain, CaLB)"/>
    <property type="match status" value="1"/>
</dbReference>
<dbReference type="InterPro" id="IPR000008">
    <property type="entry name" value="C2_dom"/>
</dbReference>
<name>A0AAW2LTH8_9LAMI</name>
<dbReference type="Gene3D" id="2.60.40.150">
    <property type="entry name" value="C2 domain"/>
    <property type="match status" value="1"/>
</dbReference>
<feature type="domain" description="C2" evidence="2">
    <location>
        <begin position="60"/>
        <end position="180"/>
    </location>
</feature>
<dbReference type="GO" id="GO:0006952">
    <property type="term" value="P:defense response"/>
    <property type="evidence" value="ECO:0007669"/>
    <property type="project" value="InterPro"/>
</dbReference>
<dbReference type="CDD" id="cd04051">
    <property type="entry name" value="C2_SRC2_like"/>
    <property type="match status" value="1"/>
</dbReference>
<comment type="caution">
    <text evidence="3">The sequence shown here is derived from an EMBL/GenBank/DDBJ whole genome shotgun (WGS) entry which is preliminary data.</text>
</comment>
<gene>
    <name evidence="3" type="ORF">Scaly_2538900</name>
</gene>
<dbReference type="SMART" id="SM00239">
    <property type="entry name" value="C2"/>
    <property type="match status" value="1"/>
</dbReference>